<name>A0A197KBR6_9FUNG</name>
<accession>A0A197KBR6</accession>
<keyword evidence="1" id="KW-0732">Signal</keyword>
<proteinExistence type="predicted"/>
<dbReference type="OrthoDB" id="2347889at2759"/>
<gene>
    <name evidence="2" type="ORF">K457DRAFT_28997</name>
</gene>
<dbReference type="AlphaFoldDB" id="A0A197KBR6"/>
<dbReference type="Proteomes" id="UP000078512">
    <property type="component" value="Unassembled WGS sequence"/>
</dbReference>
<feature type="chain" id="PRO_5008276751" description="AA1-like domain-containing protein" evidence="1">
    <location>
        <begin position="23"/>
        <end position="165"/>
    </location>
</feature>
<evidence type="ECO:0008006" key="4">
    <source>
        <dbReference type="Google" id="ProtNLM"/>
    </source>
</evidence>
<evidence type="ECO:0000313" key="3">
    <source>
        <dbReference type="Proteomes" id="UP000078512"/>
    </source>
</evidence>
<protein>
    <recommendedName>
        <fullName evidence="4">AA1-like domain-containing protein</fullName>
    </recommendedName>
</protein>
<organism evidence="2 3">
    <name type="scientific">Linnemannia elongata AG-77</name>
    <dbReference type="NCBI Taxonomy" id="1314771"/>
    <lineage>
        <taxon>Eukaryota</taxon>
        <taxon>Fungi</taxon>
        <taxon>Fungi incertae sedis</taxon>
        <taxon>Mucoromycota</taxon>
        <taxon>Mortierellomycotina</taxon>
        <taxon>Mortierellomycetes</taxon>
        <taxon>Mortierellales</taxon>
        <taxon>Mortierellaceae</taxon>
        <taxon>Linnemannia</taxon>
    </lineage>
</organism>
<evidence type="ECO:0000256" key="1">
    <source>
        <dbReference type="SAM" id="SignalP"/>
    </source>
</evidence>
<evidence type="ECO:0000313" key="2">
    <source>
        <dbReference type="EMBL" id="OAQ33839.1"/>
    </source>
</evidence>
<feature type="signal peptide" evidence="1">
    <location>
        <begin position="1"/>
        <end position="22"/>
    </location>
</feature>
<dbReference type="EMBL" id="KV442019">
    <property type="protein sequence ID" value="OAQ33839.1"/>
    <property type="molecule type" value="Genomic_DNA"/>
</dbReference>
<keyword evidence="3" id="KW-1185">Reference proteome</keyword>
<reference evidence="2 3" key="1">
    <citation type="submission" date="2016-05" db="EMBL/GenBank/DDBJ databases">
        <title>Genome sequencing reveals origins of a unique bacterial endosymbiosis in the earliest lineages of terrestrial Fungi.</title>
        <authorList>
            <consortium name="DOE Joint Genome Institute"/>
            <person name="Uehling J."/>
            <person name="Gryganskyi A."/>
            <person name="Hameed K."/>
            <person name="Tschaplinski T."/>
            <person name="Misztal P."/>
            <person name="Wu S."/>
            <person name="Desiro A."/>
            <person name="Vande Pol N."/>
            <person name="Du Z.-Y."/>
            <person name="Zienkiewicz A."/>
            <person name="Zienkiewicz K."/>
            <person name="Morin E."/>
            <person name="Tisserant E."/>
            <person name="Splivallo R."/>
            <person name="Hainaut M."/>
            <person name="Henrissat B."/>
            <person name="Ohm R."/>
            <person name="Kuo A."/>
            <person name="Yan J."/>
            <person name="Lipzen A."/>
            <person name="Nolan M."/>
            <person name="Labutti K."/>
            <person name="Barry K."/>
            <person name="Goldstein A."/>
            <person name="Labbe J."/>
            <person name="Schadt C."/>
            <person name="Tuskan G."/>
            <person name="Grigoriev I."/>
            <person name="Martin F."/>
            <person name="Vilgalys R."/>
            <person name="Bonito G."/>
        </authorList>
    </citation>
    <scope>NUCLEOTIDE SEQUENCE [LARGE SCALE GENOMIC DNA]</scope>
    <source>
        <strain evidence="2 3">AG-77</strain>
    </source>
</reference>
<sequence length="165" mass="18576">MLKSTSLLALAALSVYVAMAEANIAFWEHMRQGGRIISCPRALKFNICHRVSNIDAGLSSYMFWTNESKKDFSVTLYTGDSCSGTYDRWSFSLDPAKDEYGFFVEEFATVNDKVQSFKMADFHTSFVKGGYWPTADEDVYTNECQFGWPSGYSSKVPPMSNVIRG</sequence>